<evidence type="ECO:0000313" key="1">
    <source>
        <dbReference type="Ensembl" id="ENSEASP00005001332.1"/>
    </source>
</evidence>
<dbReference type="Ensembl" id="ENSEAST00005001505.1">
    <property type="protein sequence ID" value="ENSEASP00005001332.1"/>
    <property type="gene ID" value="ENSEASG00005001103.1"/>
</dbReference>
<reference evidence="1" key="1">
    <citation type="submission" date="2023-03" db="UniProtKB">
        <authorList>
            <consortium name="Ensembl"/>
        </authorList>
    </citation>
    <scope>IDENTIFICATION</scope>
</reference>
<proteinExistence type="predicted"/>
<dbReference type="AlphaFoldDB" id="A0A8C4KTC7"/>
<sequence>MKAVSPAALVAPSEKIQFSLLLRLLRPAFLIRKYALNMCHRCFCQYTKAIGFIKLE</sequence>
<protein>
    <submittedName>
        <fullName evidence="1">Uncharacterized protein</fullName>
    </submittedName>
</protein>
<dbReference type="Gene3D" id="4.10.830.10">
    <property type="entry name" value="30s Ribosomal Protein S14, Chain N"/>
    <property type="match status" value="1"/>
</dbReference>
<organism evidence="1">
    <name type="scientific">Equus asinus asinus</name>
    <dbReference type="NCBI Taxonomy" id="83772"/>
    <lineage>
        <taxon>Eukaryota</taxon>
        <taxon>Metazoa</taxon>
        <taxon>Chordata</taxon>
        <taxon>Craniata</taxon>
        <taxon>Vertebrata</taxon>
        <taxon>Euteleostomi</taxon>
        <taxon>Mammalia</taxon>
        <taxon>Eutheria</taxon>
        <taxon>Laurasiatheria</taxon>
        <taxon>Perissodactyla</taxon>
        <taxon>Equidae</taxon>
        <taxon>Equus</taxon>
    </lineage>
</organism>
<accession>A0A8C4KTC7</accession>
<name>A0A8C4KTC7_EQUAS</name>
<dbReference type="InterPro" id="IPR043140">
    <property type="entry name" value="Ribosomal_uS14_sf"/>
</dbReference>